<feature type="region of interest" description="Disordered" evidence="1">
    <location>
        <begin position="67"/>
        <end position="104"/>
    </location>
</feature>
<dbReference type="PANTHER" id="PTHR36810">
    <property type="entry name" value="BNACNNG47150D PROTEIN"/>
    <property type="match status" value="1"/>
</dbReference>
<name>A0A9Q0H5I2_9MAGN</name>
<feature type="compositionally biased region" description="Polar residues" evidence="1">
    <location>
        <begin position="71"/>
        <end position="84"/>
    </location>
</feature>
<evidence type="ECO:0000256" key="1">
    <source>
        <dbReference type="SAM" id="MobiDB-lite"/>
    </source>
</evidence>
<evidence type="ECO:0000313" key="3">
    <source>
        <dbReference type="EMBL" id="KAJ4957987.1"/>
    </source>
</evidence>
<dbReference type="Proteomes" id="UP001141806">
    <property type="component" value="Unassembled WGS sequence"/>
</dbReference>
<dbReference type="OrthoDB" id="1939272at2759"/>
<keyword evidence="2" id="KW-0812">Transmembrane</keyword>
<feature type="compositionally biased region" description="Basic and acidic residues" evidence="1">
    <location>
        <begin position="1"/>
        <end position="14"/>
    </location>
</feature>
<dbReference type="AlphaFoldDB" id="A0A9Q0H5I2"/>
<comment type="caution">
    <text evidence="3">The sequence shown here is derived from an EMBL/GenBank/DDBJ whole genome shotgun (WGS) entry which is preliminary data.</text>
</comment>
<feature type="region of interest" description="Disordered" evidence="1">
    <location>
        <begin position="1"/>
        <end position="21"/>
    </location>
</feature>
<proteinExistence type="predicted"/>
<dbReference type="PANTHER" id="PTHR36810:SF1">
    <property type="entry name" value="OS05G0232200 PROTEIN"/>
    <property type="match status" value="1"/>
</dbReference>
<protein>
    <submittedName>
        <fullName evidence="3">Uncharacterized protein</fullName>
    </submittedName>
</protein>
<reference evidence="3" key="1">
    <citation type="journal article" date="2023" name="Plant J.">
        <title>The genome of the king protea, Protea cynaroides.</title>
        <authorList>
            <person name="Chang J."/>
            <person name="Duong T.A."/>
            <person name="Schoeman C."/>
            <person name="Ma X."/>
            <person name="Roodt D."/>
            <person name="Barker N."/>
            <person name="Li Z."/>
            <person name="Van de Peer Y."/>
            <person name="Mizrachi E."/>
        </authorList>
    </citation>
    <scope>NUCLEOTIDE SEQUENCE</scope>
    <source>
        <tissue evidence="3">Young leaves</tissue>
    </source>
</reference>
<feature type="transmembrane region" description="Helical" evidence="2">
    <location>
        <begin position="329"/>
        <end position="348"/>
    </location>
</feature>
<sequence length="355" mass="39502">MRKDEIHSPEDTALERTPSSIRNLISAFESSLPQEVGAHGNAPTTRSQSRKTGLQCQGLFETETIREKTKSTQNISAKQSNSLSRARFWEARQQSPKHTTKQGEQIGLDVQIAHGPSEKLLSQNPGQLVVLSSKNTLADQMKSGRIINSTGVGKLEHRHDENESLENFTRPSIKEISTVSGRMFDGPLATNEPFALCSDQRDFALGFVLEDNGCRNYIENSDKLNFFDTSNIWNISVAHESLGSWILADGSRHLCITTGSKQVMDLMGSWGVRRETHERDMSVFKMDAFDEHNIQDDTDIWVNKDEVTSPFLRKPNLEGSGDVTVSGGLIGQVVKVAIMVAFGTLVLITRQRKSR</sequence>
<keyword evidence="2" id="KW-0472">Membrane</keyword>
<feature type="compositionally biased region" description="Polar residues" evidence="1">
    <location>
        <begin position="42"/>
        <end position="55"/>
    </location>
</feature>
<keyword evidence="4" id="KW-1185">Reference proteome</keyword>
<dbReference type="EMBL" id="JAMYWD010000010">
    <property type="protein sequence ID" value="KAJ4957987.1"/>
    <property type="molecule type" value="Genomic_DNA"/>
</dbReference>
<feature type="region of interest" description="Disordered" evidence="1">
    <location>
        <begin position="35"/>
        <end position="55"/>
    </location>
</feature>
<gene>
    <name evidence="3" type="ORF">NE237_025098</name>
</gene>
<evidence type="ECO:0000256" key="2">
    <source>
        <dbReference type="SAM" id="Phobius"/>
    </source>
</evidence>
<evidence type="ECO:0000313" key="4">
    <source>
        <dbReference type="Proteomes" id="UP001141806"/>
    </source>
</evidence>
<organism evidence="3 4">
    <name type="scientific">Protea cynaroides</name>
    <dbReference type="NCBI Taxonomy" id="273540"/>
    <lineage>
        <taxon>Eukaryota</taxon>
        <taxon>Viridiplantae</taxon>
        <taxon>Streptophyta</taxon>
        <taxon>Embryophyta</taxon>
        <taxon>Tracheophyta</taxon>
        <taxon>Spermatophyta</taxon>
        <taxon>Magnoliopsida</taxon>
        <taxon>Proteales</taxon>
        <taxon>Proteaceae</taxon>
        <taxon>Protea</taxon>
    </lineage>
</organism>
<accession>A0A9Q0H5I2</accession>
<keyword evidence="2" id="KW-1133">Transmembrane helix</keyword>